<keyword evidence="1" id="KW-0732">Signal</keyword>
<dbReference type="AlphaFoldDB" id="A0A9P4PZB6"/>
<comment type="caution">
    <text evidence="2">The sequence shown here is derived from an EMBL/GenBank/DDBJ whole genome shotgun (WGS) entry which is preliminary data.</text>
</comment>
<name>A0A9P4PZB6_9PEZI</name>
<keyword evidence="3" id="KW-1185">Reference proteome</keyword>
<protein>
    <recommendedName>
        <fullName evidence="4">Secreted protein</fullName>
    </recommendedName>
</protein>
<reference evidence="2" key="1">
    <citation type="journal article" date="2020" name="Stud. Mycol.">
        <title>101 Dothideomycetes genomes: a test case for predicting lifestyles and emergence of pathogens.</title>
        <authorList>
            <person name="Haridas S."/>
            <person name="Albert R."/>
            <person name="Binder M."/>
            <person name="Bloem J."/>
            <person name="Labutti K."/>
            <person name="Salamov A."/>
            <person name="Andreopoulos B."/>
            <person name="Baker S."/>
            <person name="Barry K."/>
            <person name="Bills G."/>
            <person name="Bluhm B."/>
            <person name="Cannon C."/>
            <person name="Castanera R."/>
            <person name="Culley D."/>
            <person name="Daum C."/>
            <person name="Ezra D."/>
            <person name="Gonzalez J."/>
            <person name="Henrissat B."/>
            <person name="Kuo A."/>
            <person name="Liang C."/>
            <person name="Lipzen A."/>
            <person name="Lutzoni F."/>
            <person name="Magnuson J."/>
            <person name="Mondo S."/>
            <person name="Nolan M."/>
            <person name="Ohm R."/>
            <person name="Pangilinan J."/>
            <person name="Park H.-J."/>
            <person name="Ramirez L."/>
            <person name="Alfaro M."/>
            <person name="Sun H."/>
            <person name="Tritt A."/>
            <person name="Yoshinaga Y."/>
            <person name="Zwiers L.-H."/>
            <person name="Turgeon B."/>
            <person name="Goodwin S."/>
            <person name="Spatafora J."/>
            <person name="Crous P."/>
            <person name="Grigoriev I."/>
        </authorList>
    </citation>
    <scope>NUCLEOTIDE SEQUENCE</scope>
    <source>
        <strain evidence="2">CBS 116435</strain>
    </source>
</reference>
<evidence type="ECO:0000313" key="3">
    <source>
        <dbReference type="Proteomes" id="UP000799441"/>
    </source>
</evidence>
<dbReference type="EMBL" id="MU003868">
    <property type="protein sequence ID" value="KAF2716585.1"/>
    <property type="molecule type" value="Genomic_DNA"/>
</dbReference>
<dbReference type="Proteomes" id="UP000799441">
    <property type="component" value="Unassembled WGS sequence"/>
</dbReference>
<feature type="chain" id="PRO_5040355476" description="Secreted protein" evidence="1">
    <location>
        <begin position="18"/>
        <end position="148"/>
    </location>
</feature>
<evidence type="ECO:0008006" key="4">
    <source>
        <dbReference type="Google" id="ProtNLM"/>
    </source>
</evidence>
<proteinExistence type="predicted"/>
<sequence length="148" mass="15948">MPAASCWMLAGAACLSARPCQLRQYCNSEDNSNNGEPTYLRTHAPTHLRTYAPTHLRTYTDLCTLGFGACGNCDVTPPAANRASPSPTAVRVSRDPRRALETTWVHCGLHRWTLGGSGCARLSITQLPDSLSAVMQQPPDATDTHPAL</sequence>
<evidence type="ECO:0000256" key="1">
    <source>
        <dbReference type="SAM" id="SignalP"/>
    </source>
</evidence>
<organism evidence="2 3">
    <name type="scientific">Polychaeton citri CBS 116435</name>
    <dbReference type="NCBI Taxonomy" id="1314669"/>
    <lineage>
        <taxon>Eukaryota</taxon>
        <taxon>Fungi</taxon>
        <taxon>Dikarya</taxon>
        <taxon>Ascomycota</taxon>
        <taxon>Pezizomycotina</taxon>
        <taxon>Dothideomycetes</taxon>
        <taxon>Dothideomycetidae</taxon>
        <taxon>Capnodiales</taxon>
        <taxon>Capnodiaceae</taxon>
        <taxon>Polychaeton</taxon>
    </lineage>
</organism>
<evidence type="ECO:0000313" key="2">
    <source>
        <dbReference type="EMBL" id="KAF2716585.1"/>
    </source>
</evidence>
<gene>
    <name evidence="2" type="ORF">K431DRAFT_324934</name>
</gene>
<feature type="signal peptide" evidence="1">
    <location>
        <begin position="1"/>
        <end position="17"/>
    </location>
</feature>
<accession>A0A9P4PZB6</accession>